<evidence type="ECO:0000256" key="4">
    <source>
        <dbReference type="ARBA" id="ARBA00022475"/>
    </source>
</evidence>
<dbReference type="Pfam" id="PF08352">
    <property type="entry name" value="oligo_HPY"/>
    <property type="match status" value="2"/>
</dbReference>
<keyword evidence="7" id="KW-0472">Membrane</keyword>
<dbReference type="InterPro" id="IPR017871">
    <property type="entry name" value="ABC_transporter-like_CS"/>
</dbReference>
<keyword evidence="4" id="KW-1003">Cell membrane</keyword>
<dbReference type="SMART" id="SM00382">
    <property type="entry name" value="AAA"/>
    <property type="match status" value="2"/>
</dbReference>
<comment type="caution">
    <text evidence="9">The sequence shown here is derived from an EMBL/GenBank/DDBJ whole genome shotgun (WGS) entry which is preliminary data.</text>
</comment>
<dbReference type="InterPro" id="IPR027417">
    <property type="entry name" value="P-loop_NTPase"/>
</dbReference>
<keyword evidence="10" id="KW-1185">Reference proteome</keyword>
<evidence type="ECO:0000256" key="5">
    <source>
        <dbReference type="ARBA" id="ARBA00022741"/>
    </source>
</evidence>
<dbReference type="EMBL" id="JBHLUN010000017">
    <property type="protein sequence ID" value="MFC0410825.1"/>
    <property type="molecule type" value="Genomic_DNA"/>
</dbReference>
<protein>
    <submittedName>
        <fullName evidence="9">ABC transporter ATP-binding protein</fullName>
    </submittedName>
</protein>
<dbReference type="PANTHER" id="PTHR43297">
    <property type="entry name" value="OLIGOPEPTIDE TRANSPORT ATP-BINDING PROTEIN APPD"/>
    <property type="match status" value="1"/>
</dbReference>
<name>A0ABV6JZD7_9PROT</name>
<dbReference type="InterPro" id="IPR003593">
    <property type="entry name" value="AAA+_ATPase"/>
</dbReference>
<evidence type="ECO:0000313" key="10">
    <source>
        <dbReference type="Proteomes" id="UP001589865"/>
    </source>
</evidence>
<evidence type="ECO:0000259" key="8">
    <source>
        <dbReference type="PROSITE" id="PS50893"/>
    </source>
</evidence>
<feature type="domain" description="ABC transporter" evidence="8">
    <location>
        <begin position="22"/>
        <end position="279"/>
    </location>
</feature>
<reference evidence="9 10" key="1">
    <citation type="submission" date="2024-09" db="EMBL/GenBank/DDBJ databases">
        <authorList>
            <person name="Sun Q."/>
            <person name="Mori K."/>
        </authorList>
    </citation>
    <scope>NUCLEOTIDE SEQUENCE [LARGE SCALE GENOMIC DNA]</scope>
    <source>
        <strain evidence="9 10">TBRC 5777</strain>
    </source>
</reference>
<evidence type="ECO:0000256" key="3">
    <source>
        <dbReference type="ARBA" id="ARBA00022448"/>
    </source>
</evidence>
<dbReference type="InterPro" id="IPR050388">
    <property type="entry name" value="ABC_Ni/Peptide_Import"/>
</dbReference>
<accession>A0ABV6JZD7</accession>
<dbReference type="RefSeq" id="WP_377046579.1">
    <property type="nucleotide sequence ID" value="NZ_JBHLUN010000017.1"/>
</dbReference>
<proteinExistence type="inferred from homology"/>
<comment type="subcellular location">
    <subcellularLocation>
        <location evidence="1">Cell inner membrane</location>
        <topology evidence="1">Peripheral membrane protein</topology>
    </subcellularLocation>
</comment>
<comment type="similarity">
    <text evidence="2">Belongs to the ABC transporter superfamily.</text>
</comment>
<sequence length="575" mass="63147">MSATILDHPAAPPSGAIPPVVLEVRDLATHFPVRGGTVKAVDGVSFTLHRGRTLCIVGESGSGKSVTARSILQIVDAPGRIVGGAMVLHRPDGSSTDLAKLNPRSRAIRAVRGREIAMIFQEPMSSLSPIHTVGDQITEVLRLHLGLDKRQARARCIELLRQVEIPNAERAVDRYTFEFSGGMRQRVMIAMSLACNPSLLIADEPTTALDVTTQAEILDLIKRLQAQHGMAVMFITHDMGVVAEIADEVLVMYHGKVVEGGPVDQIFHAPREDYTRMLIGSVLKLERKAELRQNRAPIDPATPPIIRVRDLSMIFGLPKNPVQALDKVSLEVRPGETLGIVGESGSGKTTMGRCLLRMYEPTAGSIEYRRADGSVVDLVGADKPTLAAMRREIRMVFQDPVSSLNPRMTVAQIVGEPLLVNNIAKGRALDDRVAELLKLVGLNPDWRERYPHAFSGGQRQRIGIARAIALDPRVIVADEATSALDVSLRSQMLDLLMGLQDRMGLSFVFISHDIGVIRYMCDRVAVMYRGKVVETGTAEQVCDHPTHAYTQALLSAIPRPDPRDRRMHQRFRYAA</sequence>
<dbReference type="SUPFAM" id="SSF52540">
    <property type="entry name" value="P-loop containing nucleoside triphosphate hydrolases"/>
    <property type="match status" value="2"/>
</dbReference>
<dbReference type="NCBIfam" id="NF008453">
    <property type="entry name" value="PRK11308.1"/>
    <property type="match status" value="2"/>
</dbReference>
<evidence type="ECO:0000256" key="2">
    <source>
        <dbReference type="ARBA" id="ARBA00005417"/>
    </source>
</evidence>
<feature type="domain" description="ABC transporter" evidence="8">
    <location>
        <begin position="306"/>
        <end position="554"/>
    </location>
</feature>
<keyword evidence="3" id="KW-0813">Transport</keyword>
<evidence type="ECO:0000256" key="7">
    <source>
        <dbReference type="ARBA" id="ARBA00023136"/>
    </source>
</evidence>
<evidence type="ECO:0000256" key="1">
    <source>
        <dbReference type="ARBA" id="ARBA00004417"/>
    </source>
</evidence>
<dbReference type="InterPro" id="IPR013563">
    <property type="entry name" value="Oligopep_ABC_C"/>
</dbReference>
<dbReference type="Pfam" id="PF00005">
    <property type="entry name" value="ABC_tran"/>
    <property type="match status" value="2"/>
</dbReference>
<dbReference type="CDD" id="cd03257">
    <property type="entry name" value="ABC_NikE_OppD_transporters"/>
    <property type="match status" value="2"/>
</dbReference>
<dbReference type="GO" id="GO:0005524">
    <property type="term" value="F:ATP binding"/>
    <property type="evidence" value="ECO:0007669"/>
    <property type="project" value="UniProtKB-KW"/>
</dbReference>
<evidence type="ECO:0000313" key="9">
    <source>
        <dbReference type="EMBL" id="MFC0410825.1"/>
    </source>
</evidence>
<organism evidence="9 10">
    <name type="scientific">Roseomonas elaeocarpi</name>
    <dbReference type="NCBI Taxonomy" id="907779"/>
    <lineage>
        <taxon>Bacteria</taxon>
        <taxon>Pseudomonadati</taxon>
        <taxon>Pseudomonadota</taxon>
        <taxon>Alphaproteobacteria</taxon>
        <taxon>Acetobacterales</taxon>
        <taxon>Roseomonadaceae</taxon>
        <taxon>Roseomonas</taxon>
    </lineage>
</organism>
<dbReference type="PROSITE" id="PS00211">
    <property type="entry name" value="ABC_TRANSPORTER_1"/>
    <property type="match status" value="2"/>
</dbReference>
<dbReference type="NCBIfam" id="NF007739">
    <property type="entry name" value="PRK10419.1"/>
    <property type="match status" value="2"/>
</dbReference>
<dbReference type="Gene3D" id="3.40.50.300">
    <property type="entry name" value="P-loop containing nucleotide triphosphate hydrolases"/>
    <property type="match status" value="2"/>
</dbReference>
<dbReference type="InterPro" id="IPR003439">
    <property type="entry name" value="ABC_transporter-like_ATP-bd"/>
</dbReference>
<dbReference type="PROSITE" id="PS50893">
    <property type="entry name" value="ABC_TRANSPORTER_2"/>
    <property type="match status" value="2"/>
</dbReference>
<evidence type="ECO:0000256" key="6">
    <source>
        <dbReference type="ARBA" id="ARBA00022840"/>
    </source>
</evidence>
<keyword evidence="5" id="KW-0547">Nucleotide-binding</keyword>
<gene>
    <name evidence="9" type="ORF">ACFFGY_21460</name>
</gene>
<dbReference type="Proteomes" id="UP001589865">
    <property type="component" value="Unassembled WGS sequence"/>
</dbReference>
<dbReference type="PANTHER" id="PTHR43297:SF2">
    <property type="entry name" value="DIPEPTIDE TRANSPORT ATP-BINDING PROTEIN DPPD"/>
    <property type="match status" value="1"/>
</dbReference>
<keyword evidence="6 9" id="KW-0067">ATP-binding</keyword>